<keyword evidence="2" id="KW-0479">Metal-binding</keyword>
<organism evidence="4 5">
    <name type="scientific">Loxostege sticticalis</name>
    <name type="common">Beet webworm moth</name>
    <dbReference type="NCBI Taxonomy" id="481309"/>
    <lineage>
        <taxon>Eukaryota</taxon>
        <taxon>Metazoa</taxon>
        <taxon>Ecdysozoa</taxon>
        <taxon>Arthropoda</taxon>
        <taxon>Hexapoda</taxon>
        <taxon>Insecta</taxon>
        <taxon>Pterygota</taxon>
        <taxon>Neoptera</taxon>
        <taxon>Endopterygota</taxon>
        <taxon>Lepidoptera</taxon>
        <taxon>Glossata</taxon>
        <taxon>Ditrysia</taxon>
        <taxon>Pyraloidea</taxon>
        <taxon>Crambidae</taxon>
        <taxon>Pyraustinae</taxon>
        <taxon>Loxostege</taxon>
    </lineage>
</organism>
<comment type="cofactor">
    <cofactor evidence="1">
        <name>a divalent metal cation</name>
        <dbReference type="ChEBI" id="CHEBI:60240"/>
    </cofactor>
</comment>
<feature type="domain" description="DDE Tnp4" evidence="3">
    <location>
        <begin position="507"/>
        <end position="674"/>
    </location>
</feature>
<dbReference type="EMBL" id="JBEDNZ010000003">
    <property type="protein sequence ID" value="KAL0850182.1"/>
    <property type="molecule type" value="Genomic_DNA"/>
</dbReference>
<proteinExistence type="predicted"/>
<reference evidence="4 5" key="1">
    <citation type="submission" date="2024-06" db="EMBL/GenBank/DDBJ databases">
        <title>A chromosome-level genome assembly of beet webworm, Loxostege sticticalis.</title>
        <authorList>
            <person name="Zhang Y."/>
        </authorList>
    </citation>
    <scope>NUCLEOTIDE SEQUENCE [LARGE SCALE GENOMIC DNA]</scope>
    <source>
        <strain evidence="4">AQ028</strain>
        <tissue evidence="4">Male pupae</tissue>
    </source>
</reference>
<dbReference type="GO" id="GO:0046872">
    <property type="term" value="F:metal ion binding"/>
    <property type="evidence" value="ECO:0007669"/>
    <property type="project" value="UniProtKB-KW"/>
</dbReference>
<sequence>MAHCTSCNASIHEDGNEQYYLICNIGDEIVSVIERQRGYEIDNDGVICERCFVAALHDLQSSYPPSRHDSYVCVWCRSALFQRRTHSLPEGPERNEILLRISPREIPEGSLVCYPCWLRVVRIIQNQENPQSSTQSSDSANVCVWCQASLGQRRSHALNEGPERNLIASRISPREIPNGGRVCYACWVNAQRNVRRHQSRDEQRSMPEQPQQHLEIFCVWCRSSLIRRRTHVIQSEPERSEIAARIYPREVPDNAVVCEDCWTRARQNIHADSAEVDVDHQEPRVRINLDEFSHTTESSSRCFVPGCTRPERLSVPDFLRKRILATKKLYVSERARVCAEHQTLYNWDILDGHRFNNSFTKEMIEAMLQLTISEENDNVLNFENIDAISEPVFKYWTGVTKSQFMAILNEIPILSENSNHPRTALGLYLLKSRTGDSHDRIASLFQISKSSLGRLLAKARDALKTQFVPLHLGTNHISRNDLMSRNLLIPEGLFGDALNRRAIIICDGTYVYLQKSSNYFFQKKSYSLHKYRNLVKPFLLVTTDGHILEVYGPYPATTSDSDIIKGLLQNENGELRRYFQPNDVFILDRGFRDSVPFLESLGYRVHKPESLEEGETQLSTIKANKSRCVTLCRWVVEVVNGRFKRDYKLFRSDFFNLAATHLMDDFRICAALINAFHLEIVDRPDAHLILNRALQYLHTPNYLAEYVIENNINRRRAPFTSIDEEHAELDIFPQMTMSDLVLFALGIYQIKQARSYYGEHKRQHGSFVVEISNQLDTTNIPGPLSSHETVLVRGRSGMNWEEKIKSYYCSCICGKRTVGCCAHVMTMIWYFCWARHQDDNIEGPATFLDGILIRDDIENEI</sequence>
<dbReference type="AlphaFoldDB" id="A0ABD0TLF5"/>
<evidence type="ECO:0000256" key="2">
    <source>
        <dbReference type="ARBA" id="ARBA00022723"/>
    </source>
</evidence>
<evidence type="ECO:0000313" key="5">
    <source>
        <dbReference type="Proteomes" id="UP001549921"/>
    </source>
</evidence>
<evidence type="ECO:0000259" key="3">
    <source>
        <dbReference type="Pfam" id="PF13359"/>
    </source>
</evidence>
<dbReference type="Pfam" id="PF13359">
    <property type="entry name" value="DDE_Tnp_4"/>
    <property type="match status" value="1"/>
</dbReference>
<protein>
    <recommendedName>
        <fullName evidence="3">DDE Tnp4 domain-containing protein</fullName>
    </recommendedName>
</protein>
<name>A0ABD0TLF5_LOXSC</name>
<comment type="caution">
    <text evidence="4">The sequence shown here is derived from an EMBL/GenBank/DDBJ whole genome shotgun (WGS) entry which is preliminary data.</text>
</comment>
<evidence type="ECO:0000256" key="1">
    <source>
        <dbReference type="ARBA" id="ARBA00001968"/>
    </source>
</evidence>
<evidence type="ECO:0000313" key="4">
    <source>
        <dbReference type="EMBL" id="KAL0850182.1"/>
    </source>
</evidence>
<accession>A0ABD0TLF5</accession>
<dbReference type="InterPro" id="IPR027806">
    <property type="entry name" value="HARBI1_dom"/>
</dbReference>
<gene>
    <name evidence="4" type="ORF">ABMA28_012054</name>
</gene>
<dbReference type="Proteomes" id="UP001549921">
    <property type="component" value="Unassembled WGS sequence"/>
</dbReference>
<dbReference type="PANTHER" id="PTHR23080">
    <property type="entry name" value="THAP DOMAIN PROTEIN"/>
    <property type="match status" value="1"/>
</dbReference>